<feature type="transmembrane region" description="Helical" evidence="1">
    <location>
        <begin position="12"/>
        <end position="34"/>
    </location>
</feature>
<name>A0ABP8BBJ6_9SPHI</name>
<feature type="transmembrane region" description="Helical" evidence="1">
    <location>
        <begin position="84"/>
        <end position="108"/>
    </location>
</feature>
<reference evidence="3" key="1">
    <citation type="journal article" date="2019" name="Int. J. Syst. Evol. Microbiol.">
        <title>The Global Catalogue of Microorganisms (GCM) 10K type strain sequencing project: providing services to taxonomists for standard genome sequencing and annotation.</title>
        <authorList>
            <consortium name="The Broad Institute Genomics Platform"/>
            <consortium name="The Broad Institute Genome Sequencing Center for Infectious Disease"/>
            <person name="Wu L."/>
            <person name="Ma J."/>
        </authorList>
    </citation>
    <scope>NUCLEOTIDE SEQUENCE [LARGE SCALE GENOMIC DNA]</scope>
    <source>
        <strain evidence="3">JCM 17626</strain>
    </source>
</reference>
<dbReference type="Proteomes" id="UP001501772">
    <property type="component" value="Unassembled WGS sequence"/>
</dbReference>
<feature type="transmembrane region" description="Helical" evidence="1">
    <location>
        <begin position="367"/>
        <end position="389"/>
    </location>
</feature>
<proteinExistence type="predicted"/>
<keyword evidence="1" id="KW-1133">Transmembrane helix</keyword>
<evidence type="ECO:0000313" key="2">
    <source>
        <dbReference type="EMBL" id="GAA4202924.1"/>
    </source>
</evidence>
<organism evidence="2 3">
    <name type="scientific">Pedobacter jeongneungensis</name>
    <dbReference type="NCBI Taxonomy" id="947309"/>
    <lineage>
        <taxon>Bacteria</taxon>
        <taxon>Pseudomonadati</taxon>
        <taxon>Bacteroidota</taxon>
        <taxon>Sphingobacteriia</taxon>
        <taxon>Sphingobacteriales</taxon>
        <taxon>Sphingobacteriaceae</taxon>
        <taxon>Pedobacter</taxon>
    </lineage>
</organism>
<comment type="caution">
    <text evidence="2">The sequence shown here is derived from an EMBL/GenBank/DDBJ whole genome shotgun (WGS) entry which is preliminary data.</text>
</comment>
<evidence type="ECO:0000313" key="3">
    <source>
        <dbReference type="Proteomes" id="UP001501772"/>
    </source>
</evidence>
<accession>A0ABP8BBJ6</accession>
<dbReference type="RefSeq" id="WP_344851174.1">
    <property type="nucleotide sequence ID" value="NZ_BAABBY010000004.1"/>
</dbReference>
<protein>
    <submittedName>
        <fullName evidence="2">Uncharacterized protein</fullName>
    </submittedName>
</protein>
<keyword evidence="3" id="KW-1185">Reference proteome</keyword>
<sequence length="401" mass="46890">MSHNLKKFLLKSVIVLALIHLAYFIYGYFKFAGIGKINIYTEFYRFKFYDDVSISHFFVTGIFLLTILILLIRNYSRQQYNIPNLIKIGAVLLPVVFLSLTFFISYSFGLNAKLRQELPEKNFNADKRLLNVLNPFLYPGSAYNSETLFNVTNILYPKPYPVIKVMDTVFYDPADKESFSLQSAYYSIDTLKMLTSGYEKLKSATNTADELFGFDQKELQKRIITKTLRKDSTEIIFKGAEVNPQYDDSICIFLENKTLISPVNDESVAKQQRQNAIDRYKLLYKLNKDSLLQSFKKLDTLLKKYNIESSVNPVALNQDVFRFRDKDQDQLDQMRNNFDRNALTEKINTLNRLFYQPGYFHSSIREIFFIVLFSTWLFGFVIFVISTYIRKPKQSMPEPIS</sequence>
<evidence type="ECO:0000256" key="1">
    <source>
        <dbReference type="SAM" id="Phobius"/>
    </source>
</evidence>
<keyword evidence="1" id="KW-0472">Membrane</keyword>
<feature type="transmembrane region" description="Helical" evidence="1">
    <location>
        <begin position="54"/>
        <end position="72"/>
    </location>
</feature>
<dbReference type="EMBL" id="BAABBY010000004">
    <property type="protein sequence ID" value="GAA4202924.1"/>
    <property type="molecule type" value="Genomic_DNA"/>
</dbReference>
<gene>
    <name evidence="2" type="ORF">GCM10022289_18430</name>
</gene>
<keyword evidence="1" id="KW-0812">Transmembrane</keyword>